<reference evidence="1 2" key="1">
    <citation type="submission" date="2019-10" db="EMBL/GenBank/DDBJ databases">
        <title>Paraburkholderia sp. isolated from nodules of Mimosa pudica from Brazilian Atlantic Forest soils.</title>
        <authorList>
            <person name="Paulitsch F."/>
            <person name="Hungria M."/>
            <person name="Dall'Agnol R."/>
        </authorList>
    </citation>
    <scope>NUCLEOTIDE SEQUENCE [LARGE SCALE GENOMIC DNA]</scope>
    <source>
        <strain evidence="1 2">CNPSo 3157</strain>
    </source>
</reference>
<proteinExistence type="predicted"/>
<keyword evidence="2" id="KW-1185">Reference proteome</keyword>
<dbReference type="AlphaFoldDB" id="A0A7X1TLW0"/>
<accession>A0A7X1TLW0</accession>
<gene>
    <name evidence="1" type="ORF">GCT13_47220</name>
</gene>
<comment type="caution">
    <text evidence="1">The sequence shown here is derived from an EMBL/GenBank/DDBJ whole genome shotgun (WGS) entry which is preliminary data.</text>
</comment>
<name>A0A7X1TLW0_9BURK</name>
<dbReference type="EMBL" id="WHNP01000182">
    <property type="protein sequence ID" value="MPW24045.1"/>
    <property type="molecule type" value="Genomic_DNA"/>
</dbReference>
<sequence>MDLNGFTRYRASFYRVSANYSPAGEWRGTIDIRKQRSDGVVEALVSHKDVPGSFPSEDLARVAAGAYARVIIDEEKFSDA</sequence>
<dbReference type="Proteomes" id="UP000484381">
    <property type="component" value="Unassembled WGS sequence"/>
</dbReference>
<evidence type="ECO:0000313" key="2">
    <source>
        <dbReference type="Proteomes" id="UP000484381"/>
    </source>
</evidence>
<dbReference type="RefSeq" id="WP_152768387.1">
    <property type="nucleotide sequence ID" value="NZ_WHNP01000182.1"/>
</dbReference>
<protein>
    <submittedName>
        <fullName evidence="1">Uncharacterized protein</fullName>
    </submittedName>
</protein>
<organism evidence="1 2">
    <name type="scientific">Paraburkholderia franconis</name>
    <dbReference type="NCBI Taxonomy" id="2654983"/>
    <lineage>
        <taxon>Bacteria</taxon>
        <taxon>Pseudomonadati</taxon>
        <taxon>Pseudomonadota</taxon>
        <taxon>Betaproteobacteria</taxon>
        <taxon>Burkholderiales</taxon>
        <taxon>Burkholderiaceae</taxon>
        <taxon>Paraburkholderia</taxon>
    </lineage>
</organism>
<evidence type="ECO:0000313" key="1">
    <source>
        <dbReference type="EMBL" id="MPW24045.1"/>
    </source>
</evidence>